<gene>
    <name evidence="10" type="ORF">HMPREF0045_00022</name>
</gene>
<organism evidence="10 11">
    <name type="scientific">Actinomyces graevenitzii C83</name>
    <dbReference type="NCBI Taxonomy" id="435830"/>
    <lineage>
        <taxon>Bacteria</taxon>
        <taxon>Bacillati</taxon>
        <taxon>Actinomycetota</taxon>
        <taxon>Actinomycetes</taxon>
        <taxon>Actinomycetales</taxon>
        <taxon>Actinomycetaceae</taxon>
        <taxon>Actinomyces</taxon>
    </lineage>
</organism>
<dbReference type="GO" id="GO:0005524">
    <property type="term" value="F:ATP binding"/>
    <property type="evidence" value="ECO:0007669"/>
    <property type="project" value="UniProtKB-KW"/>
</dbReference>
<keyword evidence="4" id="KW-0067">ATP-binding</keyword>
<reference evidence="10 11" key="1">
    <citation type="submission" date="2011-10" db="EMBL/GenBank/DDBJ databases">
        <title>The Genome Sequence of Actinomyces graevenitzii C83.</title>
        <authorList>
            <consortium name="The Broad Institute Genome Sequencing Platform"/>
            <consortium name="The Broad Institute Genome Sequencing Center for Infectious Disease"/>
            <person name="Earl A."/>
            <person name="Ward D."/>
            <person name="Feldgarden M."/>
            <person name="Gevers D."/>
            <person name="Sibley C.D."/>
            <person name="Field T.R."/>
            <person name="Grinwis M."/>
            <person name="Eshaghurshan C.S."/>
            <person name="Surette M.G."/>
            <person name="Young S.K."/>
            <person name="Zeng Q."/>
            <person name="Gargeya S."/>
            <person name="Fitzgerald M."/>
            <person name="Haas B."/>
            <person name="Abouelleil A."/>
            <person name="Alvarado L."/>
            <person name="Arachchi H.M."/>
            <person name="Berlin A."/>
            <person name="Brown A."/>
            <person name="Chapman S.B."/>
            <person name="Chen Z."/>
            <person name="Dunbar C."/>
            <person name="Freedman E."/>
            <person name="Gearin G."/>
            <person name="Goldberg J."/>
            <person name="Griggs A."/>
            <person name="Gujja S."/>
            <person name="Heiman D."/>
            <person name="Howarth C."/>
            <person name="Larson L."/>
            <person name="Lui A."/>
            <person name="MacDonald P.J.P."/>
            <person name="Montmayeur A."/>
            <person name="Murphy C."/>
            <person name="Neiman D."/>
            <person name="Pearson M."/>
            <person name="Priest M."/>
            <person name="Roberts A."/>
            <person name="Saif S."/>
            <person name="Shea T."/>
            <person name="Shenoy N."/>
            <person name="Sisk P."/>
            <person name="Stolte C."/>
            <person name="Sykes S."/>
            <person name="Wortman J."/>
            <person name="Nusbaum C."/>
            <person name="Birren B."/>
        </authorList>
    </citation>
    <scope>NUCLEOTIDE SEQUENCE [LARGE SCALE GENOMIC DNA]</scope>
    <source>
        <strain evidence="10 11">C83</strain>
    </source>
</reference>
<evidence type="ECO:0000256" key="4">
    <source>
        <dbReference type="ARBA" id="ARBA00022840"/>
    </source>
</evidence>
<evidence type="ECO:0000256" key="8">
    <source>
        <dbReference type="SAM" id="MobiDB-lite"/>
    </source>
</evidence>
<protein>
    <recommendedName>
        <fullName evidence="5">protein adenylyltransferase</fullName>
        <ecNumber evidence="5">2.7.7.108</ecNumber>
    </recommendedName>
</protein>
<keyword evidence="3" id="KW-0547">Nucleotide-binding</keyword>
<evidence type="ECO:0000313" key="10">
    <source>
        <dbReference type="EMBL" id="EHM89357.1"/>
    </source>
</evidence>
<name>G9PDD9_9ACTO</name>
<keyword evidence="2" id="KW-0548">Nucleotidyltransferase</keyword>
<accession>G9PDD9</accession>
<evidence type="ECO:0000256" key="2">
    <source>
        <dbReference type="ARBA" id="ARBA00022695"/>
    </source>
</evidence>
<dbReference type="eggNOG" id="COG2184">
    <property type="taxonomic scope" value="Bacteria"/>
</dbReference>
<dbReference type="AlphaFoldDB" id="G9PDD9"/>
<dbReference type="PROSITE" id="PS51459">
    <property type="entry name" value="FIDO"/>
    <property type="match status" value="1"/>
</dbReference>
<dbReference type="STRING" id="435830.HMPREF0045_00022"/>
<dbReference type="InterPro" id="IPR036597">
    <property type="entry name" value="Fido-like_dom_sf"/>
</dbReference>
<dbReference type="Proteomes" id="UP000003822">
    <property type="component" value="Unassembled WGS sequence"/>
</dbReference>
<dbReference type="PANTHER" id="PTHR39560:SF1">
    <property type="entry name" value="PROTEIN ADENYLYLTRANSFERASE FIC-RELATED"/>
    <property type="match status" value="1"/>
</dbReference>
<dbReference type="InterPro" id="IPR003812">
    <property type="entry name" value="Fido"/>
</dbReference>
<evidence type="ECO:0000259" key="9">
    <source>
        <dbReference type="PROSITE" id="PS51459"/>
    </source>
</evidence>
<evidence type="ECO:0000313" key="11">
    <source>
        <dbReference type="Proteomes" id="UP000003822"/>
    </source>
</evidence>
<dbReference type="SUPFAM" id="SSF140931">
    <property type="entry name" value="Fic-like"/>
    <property type="match status" value="1"/>
</dbReference>
<comment type="caution">
    <text evidence="10">The sequence shown here is derived from an EMBL/GenBank/DDBJ whole genome shotgun (WGS) entry which is preliminary data.</text>
</comment>
<evidence type="ECO:0000256" key="1">
    <source>
        <dbReference type="ARBA" id="ARBA00022679"/>
    </source>
</evidence>
<sequence>MRYETWESYFYPETYDTATRQGTLRNLYGERNAEILARLEYTETDINYYELVSGKVYIPHTYDAVHLCAIHSYLFQDVYEWAGQYRCVNIFKGVSSFADVHAGQIDRYLGDAKQLIQEIDWSSLNHSDFAQVSAEVFAYINQAHPFREGNGRSSKVFMEHVAQQSQFTFDFKRVSPQQWNQASMLSGPDLGSYKPVPDLLVPVFEVISIPRIEPVLMQEKSSIKQPVQAGKQLHAKADVLAELGRKRTTGSTNSVDKRLPNPGRTVKR</sequence>
<comment type="catalytic activity">
    <reaction evidence="6">
        <text>L-threonyl-[protein] + ATP = 3-O-(5'-adenylyl)-L-threonyl-[protein] + diphosphate</text>
        <dbReference type="Rhea" id="RHEA:54292"/>
        <dbReference type="Rhea" id="RHEA-COMP:11060"/>
        <dbReference type="Rhea" id="RHEA-COMP:13847"/>
        <dbReference type="ChEBI" id="CHEBI:30013"/>
        <dbReference type="ChEBI" id="CHEBI:30616"/>
        <dbReference type="ChEBI" id="CHEBI:33019"/>
        <dbReference type="ChEBI" id="CHEBI:138113"/>
        <dbReference type="EC" id="2.7.7.108"/>
    </reaction>
</comment>
<dbReference type="GO" id="GO:0070733">
    <property type="term" value="F:AMPylase activity"/>
    <property type="evidence" value="ECO:0007669"/>
    <property type="project" value="UniProtKB-EC"/>
</dbReference>
<dbReference type="EC" id="2.7.7.108" evidence="5"/>
<comment type="catalytic activity">
    <reaction evidence="7">
        <text>L-tyrosyl-[protein] + ATP = O-(5'-adenylyl)-L-tyrosyl-[protein] + diphosphate</text>
        <dbReference type="Rhea" id="RHEA:54288"/>
        <dbReference type="Rhea" id="RHEA-COMP:10136"/>
        <dbReference type="Rhea" id="RHEA-COMP:13846"/>
        <dbReference type="ChEBI" id="CHEBI:30616"/>
        <dbReference type="ChEBI" id="CHEBI:33019"/>
        <dbReference type="ChEBI" id="CHEBI:46858"/>
        <dbReference type="ChEBI" id="CHEBI:83624"/>
        <dbReference type="EC" id="2.7.7.108"/>
    </reaction>
</comment>
<evidence type="ECO:0000256" key="5">
    <source>
        <dbReference type="ARBA" id="ARBA00034531"/>
    </source>
</evidence>
<evidence type="ECO:0000256" key="7">
    <source>
        <dbReference type="ARBA" id="ARBA00048696"/>
    </source>
</evidence>
<dbReference type="RefSeq" id="WP_005984334.1">
    <property type="nucleotide sequence ID" value="NZ_JH470338.1"/>
</dbReference>
<dbReference type="Pfam" id="PF02661">
    <property type="entry name" value="Fic"/>
    <property type="match status" value="1"/>
</dbReference>
<keyword evidence="1" id="KW-0808">Transferase</keyword>
<dbReference type="PANTHER" id="PTHR39560">
    <property type="entry name" value="PROTEIN ADENYLYLTRANSFERASE FIC-RELATED"/>
    <property type="match status" value="1"/>
</dbReference>
<dbReference type="Gene3D" id="1.10.3290.10">
    <property type="entry name" value="Fido-like domain"/>
    <property type="match status" value="1"/>
</dbReference>
<evidence type="ECO:0000256" key="6">
    <source>
        <dbReference type="ARBA" id="ARBA00047939"/>
    </source>
</evidence>
<proteinExistence type="predicted"/>
<dbReference type="HOGENOM" id="CLU_080158_0_0_11"/>
<dbReference type="OrthoDB" id="9813719at2"/>
<keyword evidence="11" id="KW-1185">Reference proteome</keyword>
<feature type="region of interest" description="Disordered" evidence="8">
    <location>
        <begin position="240"/>
        <end position="268"/>
    </location>
</feature>
<dbReference type="GO" id="GO:0051302">
    <property type="term" value="P:regulation of cell division"/>
    <property type="evidence" value="ECO:0007669"/>
    <property type="project" value="TreeGrafter"/>
</dbReference>
<feature type="domain" description="Fido" evidence="9">
    <location>
        <begin position="62"/>
        <end position="202"/>
    </location>
</feature>
<dbReference type="EMBL" id="ACRN01000001">
    <property type="protein sequence ID" value="EHM89357.1"/>
    <property type="molecule type" value="Genomic_DNA"/>
</dbReference>
<evidence type="ECO:0000256" key="3">
    <source>
        <dbReference type="ARBA" id="ARBA00022741"/>
    </source>
</evidence>